<feature type="region of interest" description="Disordered" evidence="1">
    <location>
        <begin position="246"/>
        <end position="322"/>
    </location>
</feature>
<protein>
    <submittedName>
        <fullName evidence="2">Uncharacterized protein</fullName>
    </submittedName>
</protein>
<gene>
    <name evidence="2" type="ORF">PLEPLA_LOCUS28439</name>
</gene>
<name>A0A9N7UWD2_PLEPL</name>
<reference evidence="2" key="1">
    <citation type="submission" date="2020-03" db="EMBL/GenBank/DDBJ databases">
        <authorList>
            <person name="Weist P."/>
        </authorList>
    </citation>
    <scope>NUCLEOTIDE SEQUENCE</scope>
</reference>
<accession>A0A9N7UWD2</accession>
<feature type="compositionally biased region" description="Polar residues" evidence="1">
    <location>
        <begin position="246"/>
        <end position="255"/>
    </location>
</feature>
<evidence type="ECO:0000313" key="3">
    <source>
        <dbReference type="Proteomes" id="UP001153269"/>
    </source>
</evidence>
<feature type="compositionally biased region" description="Basic and acidic residues" evidence="1">
    <location>
        <begin position="256"/>
        <end position="275"/>
    </location>
</feature>
<sequence length="322" mass="35362">MRSQTYIIKRGRVREGDINLLLSSTRCAFDDKWVHAASGHTTRSTHGRRNGTYSRARHCHLNGEVRRKDELYTARGWLSLSCHPGSACVTRETSRGGPLGGAPGCIRHCHGLGILTATTIQLMRSDLHTQRRLHPARCLGFRAAPSAAPPNIVQRSVTPHRGLPCCRRSAGYRPTPAPIHFRATLIRQVHSDELRMQDIFCTSGTPQHTSCAASNQSFLSVGCRPAQARFKHHGIFRVLSHALTAPHTSHPTYDTQRTDTRTKSEPDGAPNEHSHTGAGPGAIPHHTPPSNASGRAPPLHFSLRHGFRNEQGSTSRAAFQNI</sequence>
<dbReference type="AlphaFoldDB" id="A0A9N7UWD2"/>
<comment type="caution">
    <text evidence="2">The sequence shown here is derived from an EMBL/GenBank/DDBJ whole genome shotgun (WGS) entry which is preliminary data.</text>
</comment>
<dbReference type="EMBL" id="CADEAL010002485">
    <property type="protein sequence ID" value="CAB1440673.1"/>
    <property type="molecule type" value="Genomic_DNA"/>
</dbReference>
<dbReference type="Proteomes" id="UP001153269">
    <property type="component" value="Unassembled WGS sequence"/>
</dbReference>
<organism evidence="2 3">
    <name type="scientific">Pleuronectes platessa</name>
    <name type="common">European plaice</name>
    <dbReference type="NCBI Taxonomy" id="8262"/>
    <lineage>
        <taxon>Eukaryota</taxon>
        <taxon>Metazoa</taxon>
        <taxon>Chordata</taxon>
        <taxon>Craniata</taxon>
        <taxon>Vertebrata</taxon>
        <taxon>Euteleostomi</taxon>
        <taxon>Actinopterygii</taxon>
        <taxon>Neopterygii</taxon>
        <taxon>Teleostei</taxon>
        <taxon>Neoteleostei</taxon>
        <taxon>Acanthomorphata</taxon>
        <taxon>Carangaria</taxon>
        <taxon>Pleuronectiformes</taxon>
        <taxon>Pleuronectoidei</taxon>
        <taxon>Pleuronectidae</taxon>
        <taxon>Pleuronectes</taxon>
    </lineage>
</organism>
<evidence type="ECO:0000256" key="1">
    <source>
        <dbReference type="SAM" id="MobiDB-lite"/>
    </source>
</evidence>
<keyword evidence="3" id="KW-1185">Reference proteome</keyword>
<proteinExistence type="predicted"/>
<feature type="compositionally biased region" description="Polar residues" evidence="1">
    <location>
        <begin position="310"/>
        <end position="322"/>
    </location>
</feature>
<evidence type="ECO:0000313" key="2">
    <source>
        <dbReference type="EMBL" id="CAB1440673.1"/>
    </source>
</evidence>